<feature type="region of interest" description="Disordered" evidence="1">
    <location>
        <begin position="104"/>
        <end position="197"/>
    </location>
</feature>
<protein>
    <submittedName>
        <fullName evidence="2">Uncharacterized protein</fullName>
    </submittedName>
</protein>
<reference evidence="2" key="1">
    <citation type="submission" date="2019-08" db="EMBL/GenBank/DDBJ databases">
        <authorList>
            <person name="Kucharzyk K."/>
            <person name="Murdoch R.W."/>
            <person name="Higgins S."/>
            <person name="Loffler F."/>
        </authorList>
    </citation>
    <scope>NUCLEOTIDE SEQUENCE</scope>
</reference>
<dbReference type="AlphaFoldDB" id="A0A644VB94"/>
<evidence type="ECO:0000313" key="2">
    <source>
        <dbReference type="EMBL" id="MPL88629.1"/>
    </source>
</evidence>
<accession>A0A644VB94</accession>
<evidence type="ECO:0000256" key="1">
    <source>
        <dbReference type="SAM" id="MobiDB-lite"/>
    </source>
</evidence>
<proteinExistence type="predicted"/>
<organism evidence="2">
    <name type="scientific">bioreactor metagenome</name>
    <dbReference type="NCBI Taxonomy" id="1076179"/>
    <lineage>
        <taxon>unclassified sequences</taxon>
        <taxon>metagenomes</taxon>
        <taxon>ecological metagenomes</taxon>
    </lineage>
</organism>
<sequence length="197" mass="21184">MSTKPPAYLFRYLSISKSRGKKQPSAPILALPADQPRSLPASIRFRFGAFSDRRGVFRFGEGGSTAARRPPQADFSQNCHFFRVALISLSIFWASCASHGQPAHGMRDLSTECRPPSPSDPPESGQIRVGRGAESSLSGDATPCPRCRNEKSRAQGPATPSIESRLSAKPVRAPSTPPAAASRHRSDRRSPSAARTG</sequence>
<dbReference type="EMBL" id="VSSQ01000261">
    <property type="protein sequence ID" value="MPL88629.1"/>
    <property type="molecule type" value="Genomic_DNA"/>
</dbReference>
<name>A0A644VB94_9ZZZZ</name>
<gene>
    <name evidence="2" type="ORF">SDC9_34655</name>
</gene>
<comment type="caution">
    <text evidence="2">The sequence shown here is derived from an EMBL/GenBank/DDBJ whole genome shotgun (WGS) entry which is preliminary data.</text>
</comment>
<feature type="compositionally biased region" description="Low complexity" evidence="1">
    <location>
        <begin position="172"/>
        <end position="181"/>
    </location>
</feature>